<organism evidence="1">
    <name type="scientific">Pectinophora gossypiella</name>
    <name type="common">Cotton pink bollworm</name>
    <name type="synonym">Depressaria gossypiella</name>
    <dbReference type="NCBI Taxonomy" id="13191"/>
    <lineage>
        <taxon>Eukaryota</taxon>
        <taxon>Metazoa</taxon>
        <taxon>Ecdysozoa</taxon>
        <taxon>Arthropoda</taxon>
        <taxon>Hexapoda</taxon>
        <taxon>Insecta</taxon>
        <taxon>Pterygota</taxon>
        <taxon>Neoptera</taxon>
        <taxon>Endopterygota</taxon>
        <taxon>Lepidoptera</taxon>
        <taxon>Glossata</taxon>
        <taxon>Ditrysia</taxon>
        <taxon>Gelechioidea</taxon>
        <taxon>Gelechiidae</taxon>
        <taxon>Apatetrinae</taxon>
        <taxon>Pectinophora</taxon>
    </lineage>
</organism>
<accession>A0A1E1W8Q9</accession>
<feature type="non-terminal residue" evidence="1">
    <location>
        <position position="1"/>
    </location>
</feature>
<protein>
    <submittedName>
        <fullName evidence="1">Uncharacterized protein</fullName>
    </submittedName>
</protein>
<evidence type="ECO:0000313" key="1">
    <source>
        <dbReference type="EMBL" id="JAT83349.1"/>
    </source>
</evidence>
<proteinExistence type="predicted"/>
<dbReference type="EMBL" id="GDQN01007705">
    <property type="protein sequence ID" value="JAT83349.1"/>
    <property type="molecule type" value="Transcribed_RNA"/>
</dbReference>
<dbReference type="AlphaFoldDB" id="A0A1E1W8Q9"/>
<reference evidence="1" key="1">
    <citation type="submission" date="2015-09" db="EMBL/GenBank/DDBJ databases">
        <title>De novo assembly of Pectinophora gossypiella (Pink Bollworm) gut transcriptome.</title>
        <authorList>
            <person name="Tassone E.E."/>
        </authorList>
    </citation>
    <scope>NUCLEOTIDE SEQUENCE</scope>
</reference>
<sequence length="143" mass="16794">QNKAYSVVAREGGAWKPEKQSDEWTLVQRRKLRNRFIGNRGKAIIEPDINFKASDIKIPLYIYNVSKDSTVCDIETYINKKTDTSIPVDITSMRTMKDYAAFKIYVPKHKLDVFMNDGFWPEGVSFRRFIEFKKQKNDDFVDK</sequence>
<gene>
    <name evidence="1" type="ORF">g.17459</name>
</gene>
<dbReference type="OrthoDB" id="7472940at2759"/>
<name>A0A1E1W8Q9_PECGO</name>